<evidence type="ECO:0000256" key="3">
    <source>
        <dbReference type="SAM" id="SignalP"/>
    </source>
</evidence>
<evidence type="ECO:0000256" key="2">
    <source>
        <dbReference type="SAM" id="Phobius"/>
    </source>
</evidence>
<dbReference type="Proteomes" id="UP000324222">
    <property type="component" value="Unassembled WGS sequence"/>
</dbReference>
<keyword evidence="2" id="KW-0812">Transmembrane</keyword>
<sequence length="322" mass="34727">MALRGLLVRLTMFLLPLRMAVESAPVTEPVTAQVTAPVTTRTHPALEFLPHRSLQHLPPPSVRTFYKRTIGQAEDSPPLRNSASGEVEASLNCSTELGTEGRHVVPDVTASPSSPSVPAQTHTSLPPSSSSLSTPSLTVYPSLDASSLSPSTSYYQTPSPGLLLRDHSHPRPQSDSSEAGARRALSQAMVRCNTRTNEARAPQDARHENLTVAREVFENRSLLLDKGGVKVTPIGGDLAGEQGGIRGDPIPFRCSYSGHKDQVPAAWSVLITDQSLLCVVNPHWLAYPPPSHLHHVIMATLYLVIMILGLVGNGLVIFLFIR</sequence>
<keyword evidence="2" id="KW-0472">Membrane</keyword>
<comment type="caution">
    <text evidence="4">The sequence shown here is derived from an EMBL/GenBank/DDBJ whole genome shotgun (WGS) entry which is preliminary data.</text>
</comment>
<dbReference type="OrthoDB" id="6371215at2759"/>
<keyword evidence="5" id="KW-1185">Reference proteome</keyword>
<evidence type="ECO:0000313" key="4">
    <source>
        <dbReference type="EMBL" id="MPC76587.1"/>
    </source>
</evidence>
<name>A0A5B7I539_PORTR</name>
<reference evidence="4 5" key="1">
    <citation type="submission" date="2019-05" db="EMBL/GenBank/DDBJ databases">
        <title>Another draft genome of Portunus trituberculatus and its Hox gene families provides insights of decapod evolution.</title>
        <authorList>
            <person name="Jeong J.-H."/>
            <person name="Song I."/>
            <person name="Kim S."/>
            <person name="Choi T."/>
            <person name="Kim D."/>
            <person name="Ryu S."/>
            <person name="Kim W."/>
        </authorList>
    </citation>
    <scope>NUCLEOTIDE SEQUENCE [LARGE SCALE GENOMIC DNA]</scope>
    <source>
        <tissue evidence="4">Muscle</tissue>
    </source>
</reference>
<accession>A0A5B7I539</accession>
<evidence type="ECO:0000313" key="5">
    <source>
        <dbReference type="Proteomes" id="UP000324222"/>
    </source>
</evidence>
<feature type="chain" id="PRO_5023050929" evidence="3">
    <location>
        <begin position="24"/>
        <end position="322"/>
    </location>
</feature>
<dbReference type="SUPFAM" id="SSF81321">
    <property type="entry name" value="Family A G protein-coupled receptor-like"/>
    <property type="match status" value="1"/>
</dbReference>
<evidence type="ECO:0000256" key="1">
    <source>
        <dbReference type="SAM" id="MobiDB-lite"/>
    </source>
</evidence>
<organism evidence="4 5">
    <name type="scientific">Portunus trituberculatus</name>
    <name type="common">Swimming crab</name>
    <name type="synonym">Neptunus trituberculatus</name>
    <dbReference type="NCBI Taxonomy" id="210409"/>
    <lineage>
        <taxon>Eukaryota</taxon>
        <taxon>Metazoa</taxon>
        <taxon>Ecdysozoa</taxon>
        <taxon>Arthropoda</taxon>
        <taxon>Crustacea</taxon>
        <taxon>Multicrustacea</taxon>
        <taxon>Malacostraca</taxon>
        <taxon>Eumalacostraca</taxon>
        <taxon>Eucarida</taxon>
        <taxon>Decapoda</taxon>
        <taxon>Pleocyemata</taxon>
        <taxon>Brachyura</taxon>
        <taxon>Eubrachyura</taxon>
        <taxon>Portunoidea</taxon>
        <taxon>Portunidae</taxon>
        <taxon>Portuninae</taxon>
        <taxon>Portunus</taxon>
    </lineage>
</organism>
<feature type="signal peptide" evidence="3">
    <location>
        <begin position="1"/>
        <end position="23"/>
    </location>
</feature>
<keyword evidence="2" id="KW-1133">Transmembrane helix</keyword>
<dbReference type="EMBL" id="VSRR010043686">
    <property type="protein sequence ID" value="MPC76587.1"/>
    <property type="molecule type" value="Genomic_DNA"/>
</dbReference>
<keyword evidence="3" id="KW-0732">Signal</keyword>
<dbReference type="AlphaFoldDB" id="A0A5B7I539"/>
<feature type="region of interest" description="Disordered" evidence="1">
    <location>
        <begin position="73"/>
        <end position="185"/>
    </location>
</feature>
<feature type="transmembrane region" description="Helical" evidence="2">
    <location>
        <begin position="296"/>
        <end position="321"/>
    </location>
</feature>
<proteinExistence type="predicted"/>
<protein>
    <submittedName>
        <fullName evidence="4">Uncharacterized protein</fullName>
    </submittedName>
</protein>
<gene>
    <name evidence="4" type="ORF">E2C01_071004</name>
</gene>
<feature type="compositionally biased region" description="Low complexity" evidence="1">
    <location>
        <begin position="106"/>
        <end position="160"/>
    </location>
</feature>